<reference evidence="2 3" key="1">
    <citation type="submission" date="2018-05" db="EMBL/GenBank/DDBJ databases">
        <title>Evolution of GPA BGCs.</title>
        <authorList>
            <person name="Waglechner N."/>
            <person name="Wright G.D."/>
        </authorList>
    </citation>
    <scope>NUCLEOTIDE SEQUENCE [LARGE SCALE GENOMIC DNA]</scope>
    <source>
        <strain evidence="2 3">DSM 5908</strain>
    </source>
</reference>
<evidence type="ECO:0000256" key="1">
    <source>
        <dbReference type="SAM" id="SignalP"/>
    </source>
</evidence>
<proteinExistence type="predicted"/>
<dbReference type="Proteomes" id="UP000286716">
    <property type="component" value="Unassembled WGS sequence"/>
</dbReference>
<name>A0A428WVL9_AMYBA</name>
<keyword evidence="3" id="KW-1185">Reference proteome</keyword>
<dbReference type="EMBL" id="QHHU01000011">
    <property type="protein sequence ID" value="RSM47118.1"/>
    <property type="molecule type" value="Genomic_DNA"/>
</dbReference>
<dbReference type="AlphaFoldDB" id="A0A428WVL9"/>
<feature type="signal peptide" evidence="1">
    <location>
        <begin position="1"/>
        <end position="21"/>
    </location>
</feature>
<feature type="chain" id="PRO_5019573660" description="Secreted protein" evidence="1">
    <location>
        <begin position="22"/>
        <end position="135"/>
    </location>
</feature>
<sequence length="135" mass="13836">MVATTAFVAGGTLMTATSASATVDPPGGSWDHTWKTTDADKGGTVYVEENGDVVSVCDSAADGLAARASIAVQDSSGAYPERYLLVASGGLGSCATARASDGGKHDLPEHVNIGVTVYLGTNFQHASTHYYLNDH</sequence>
<accession>A0A428WVL9</accession>
<evidence type="ECO:0000313" key="2">
    <source>
        <dbReference type="EMBL" id="RSM47118.1"/>
    </source>
</evidence>
<comment type="caution">
    <text evidence="2">The sequence shown here is derived from an EMBL/GenBank/DDBJ whole genome shotgun (WGS) entry which is preliminary data.</text>
</comment>
<gene>
    <name evidence="2" type="ORF">DMA12_10160</name>
</gene>
<evidence type="ECO:0008006" key="4">
    <source>
        <dbReference type="Google" id="ProtNLM"/>
    </source>
</evidence>
<protein>
    <recommendedName>
        <fullName evidence="4">Secreted protein</fullName>
    </recommendedName>
</protein>
<evidence type="ECO:0000313" key="3">
    <source>
        <dbReference type="Proteomes" id="UP000286716"/>
    </source>
</evidence>
<dbReference type="OrthoDB" id="4277919at2"/>
<keyword evidence="1" id="KW-0732">Signal</keyword>
<organism evidence="2 3">
    <name type="scientific">Amycolatopsis balhimycina DSM 5908</name>
    <dbReference type="NCBI Taxonomy" id="1081091"/>
    <lineage>
        <taxon>Bacteria</taxon>
        <taxon>Bacillati</taxon>
        <taxon>Actinomycetota</taxon>
        <taxon>Actinomycetes</taxon>
        <taxon>Pseudonocardiales</taxon>
        <taxon>Pseudonocardiaceae</taxon>
        <taxon>Amycolatopsis</taxon>
    </lineage>
</organism>